<evidence type="ECO:0000313" key="6">
    <source>
        <dbReference type="EMBL" id="MCP0887094.1"/>
    </source>
</evidence>
<dbReference type="PANTHER" id="PTHR30514:SF10">
    <property type="entry name" value="MURR_RPIR FAMILY TRANSCRIPTIONAL REGULATOR"/>
    <property type="match status" value="1"/>
</dbReference>
<keyword evidence="7" id="KW-1185">Reference proteome</keyword>
<accession>A0A9X2FKX0</accession>
<dbReference type="GO" id="GO:1901135">
    <property type="term" value="P:carbohydrate derivative metabolic process"/>
    <property type="evidence" value="ECO:0007669"/>
    <property type="project" value="InterPro"/>
</dbReference>
<dbReference type="PROSITE" id="PS51071">
    <property type="entry name" value="HTH_RPIR"/>
    <property type="match status" value="1"/>
</dbReference>
<protein>
    <submittedName>
        <fullName evidence="6">MurR/RpiR family transcriptional regulator</fullName>
    </submittedName>
</protein>
<dbReference type="PANTHER" id="PTHR30514">
    <property type="entry name" value="GLUCOKINASE"/>
    <property type="match status" value="1"/>
</dbReference>
<dbReference type="Pfam" id="PF01418">
    <property type="entry name" value="HTH_6"/>
    <property type="match status" value="1"/>
</dbReference>
<evidence type="ECO:0000259" key="5">
    <source>
        <dbReference type="PROSITE" id="PS51464"/>
    </source>
</evidence>
<sequence>MTNILFEISNKLNKFSRSEQKIGRYILAHVTEVTKMSTAELATASGVSTATVTRFGKLIVPDGGYPELKMKLALEKNIDKTLYDEINPKDSIESIKDKLALRINHTIEATNALLKEDILSQASHYIFEKKSIYVYGLGASDVAARDFTQKFMRIGKSIIHSQDTHLLAAGLTTQSEDAGLVLFSNSGEKLESIKLAEVARSLKIPVISVSSNRYSTLGKLSDVVVVNDDSEENQTARSAATTSLMAQLYVVDMLYYTFITNDYQRNIKQLVESQKTIKKHFS</sequence>
<dbReference type="PROSITE" id="PS51464">
    <property type="entry name" value="SIS"/>
    <property type="match status" value="1"/>
</dbReference>
<dbReference type="InterPro" id="IPR046348">
    <property type="entry name" value="SIS_dom_sf"/>
</dbReference>
<dbReference type="InterPro" id="IPR036388">
    <property type="entry name" value="WH-like_DNA-bd_sf"/>
</dbReference>
<dbReference type="RefSeq" id="WP_253360657.1">
    <property type="nucleotide sequence ID" value="NZ_JAIULA010000012.1"/>
</dbReference>
<feature type="domain" description="SIS" evidence="5">
    <location>
        <begin position="122"/>
        <end position="264"/>
    </location>
</feature>
<dbReference type="EMBL" id="JAIULA010000012">
    <property type="protein sequence ID" value="MCP0887094.1"/>
    <property type="molecule type" value="Genomic_DNA"/>
</dbReference>
<feature type="domain" description="HTH rpiR-type" evidence="4">
    <location>
        <begin position="2"/>
        <end position="79"/>
    </location>
</feature>
<dbReference type="SUPFAM" id="SSF53697">
    <property type="entry name" value="SIS domain"/>
    <property type="match status" value="1"/>
</dbReference>
<dbReference type="Pfam" id="PF01380">
    <property type="entry name" value="SIS"/>
    <property type="match status" value="1"/>
</dbReference>
<dbReference type="GO" id="GO:0003677">
    <property type="term" value="F:DNA binding"/>
    <property type="evidence" value="ECO:0007669"/>
    <property type="project" value="UniProtKB-KW"/>
</dbReference>
<evidence type="ECO:0000256" key="1">
    <source>
        <dbReference type="ARBA" id="ARBA00023015"/>
    </source>
</evidence>
<dbReference type="CDD" id="cd05013">
    <property type="entry name" value="SIS_RpiR"/>
    <property type="match status" value="1"/>
</dbReference>
<dbReference type="InterPro" id="IPR035472">
    <property type="entry name" value="RpiR-like_SIS"/>
</dbReference>
<keyword evidence="3" id="KW-0804">Transcription</keyword>
<dbReference type="Gene3D" id="1.10.10.10">
    <property type="entry name" value="Winged helix-like DNA-binding domain superfamily/Winged helix DNA-binding domain"/>
    <property type="match status" value="1"/>
</dbReference>
<evidence type="ECO:0000313" key="7">
    <source>
        <dbReference type="Proteomes" id="UP001139006"/>
    </source>
</evidence>
<dbReference type="InterPro" id="IPR001347">
    <property type="entry name" value="SIS_dom"/>
</dbReference>
<dbReference type="InterPro" id="IPR047640">
    <property type="entry name" value="RpiR-like"/>
</dbReference>
<keyword evidence="1" id="KW-0805">Transcription regulation</keyword>
<dbReference type="AlphaFoldDB" id="A0A9X2FKX0"/>
<name>A0A9X2FKX0_9LACO</name>
<evidence type="ECO:0000256" key="2">
    <source>
        <dbReference type="ARBA" id="ARBA00023125"/>
    </source>
</evidence>
<comment type="caution">
    <text evidence="6">The sequence shown here is derived from an EMBL/GenBank/DDBJ whole genome shotgun (WGS) entry which is preliminary data.</text>
</comment>
<dbReference type="InterPro" id="IPR009057">
    <property type="entry name" value="Homeodomain-like_sf"/>
</dbReference>
<dbReference type="SUPFAM" id="SSF46689">
    <property type="entry name" value="Homeodomain-like"/>
    <property type="match status" value="1"/>
</dbReference>
<reference evidence="6 7" key="1">
    <citation type="journal article" date="2023" name="Int. J. Syst. Evol. Microbiol.">
        <title>Ligilactobacillus ubinensis sp. nov., a novel species isolated from the wild ferment of a durian fruit (Durio zibethinus).</title>
        <authorList>
            <person name="Heng Y.C."/>
            <person name="Menon N."/>
            <person name="Chen B."/>
            <person name="Loo B.Z.L."/>
            <person name="Wong G.W.J."/>
            <person name="Lim A.C.H."/>
            <person name="Silvaraju S."/>
            <person name="Kittelmann S."/>
        </authorList>
    </citation>
    <scope>NUCLEOTIDE SEQUENCE [LARGE SCALE GENOMIC DNA]</scope>
    <source>
        <strain evidence="6 7">WILCCON 0076</strain>
    </source>
</reference>
<proteinExistence type="predicted"/>
<evidence type="ECO:0000256" key="3">
    <source>
        <dbReference type="ARBA" id="ARBA00023163"/>
    </source>
</evidence>
<dbReference type="Proteomes" id="UP001139006">
    <property type="component" value="Unassembled WGS sequence"/>
</dbReference>
<dbReference type="InterPro" id="IPR000281">
    <property type="entry name" value="HTH_RpiR"/>
</dbReference>
<dbReference type="GO" id="GO:0097367">
    <property type="term" value="F:carbohydrate derivative binding"/>
    <property type="evidence" value="ECO:0007669"/>
    <property type="project" value="InterPro"/>
</dbReference>
<gene>
    <name evidence="6" type="ORF">LB941_07060</name>
</gene>
<keyword evidence="2" id="KW-0238">DNA-binding</keyword>
<evidence type="ECO:0000259" key="4">
    <source>
        <dbReference type="PROSITE" id="PS51071"/>
    </source>
</evidence>
<organism evidence="6 7">
    <name type="scientific">Ligilactobacillus ubinensis</name>
    <dbReference type="NCBI Taxonomy" id="2876789"/>
    <lineage>
        <taxon>Bacteria</taxon>
        <taxon>Bacillati</taxon>
        <taxon>Bacillota</taxon>
        <taxon>Bacilli</taxon>
        <taxon>Lactobacillales</taxon>
        <taxon>Lactobacillaceae</taxon>
        <taxon>Ligilactobacillus</taxon>
    </lineage>
</organism>
<dbReference type="GO" id="GO:0003700">
    <property type="term" value="F:DNA-binding transcription factor activity"/>
    <property type="evidence" value="ECO:0007669"/>
    <property type="project" value="InterPro"/>
</dbReference>
<dbReference type="Gene3D" id="3.40.50.10490">
    <property type="entry name" value="Glucose-6-phosphate isomerase like protein, domain 1"/>
    <property type="match status" value="1"/>
</dbReference>